<dbReference type="PANTHER" id="PTHR14239">
    <property type="entry name" value="DUDULIN-RELATED"/>
    <property type="match status" value="1"/>
</dbReference>
<dbReference type="Pfam" id="PF03807">
    <property type="entry name" value="F420_oxidored"/>
    <property type="match status" value="1"/>
</dbReference>
<organism evidence="3 4">
    <name type="scientific">Donghicola mangrovi</name>
    <dbReference type="NCBI Taxonomy" id="2729614"/>
    <lineage>
        <taxon>Bacteria</taxon>
        <taxon>Pseudomonadati</taxon>
        <taxon>Pseudomonadota</taxon>
        <taxon>Alphaproteobacteria</taxon>
        <taxon>Rhodobacterales</taxon>
        <taxon>Roseobacteraceae</taxon>
        <taxon>Donghicola</taxon>
    </lineage>
</organism>
<evidence type="ECO:0000313" key="3">
    <source>
        <dbReference type="EMBL" id="NVO25272.1"/>
    </source>
</evidence>
<dbReference type="PANTHER" id="PTHR14239:SF10">
    <property type="entry name" value="REDUCTASE"/>
    <property type="match status" value="1"/>
</dbReference>
<evidence type="ECO:0000259" key="2">
    <source>
        <dbReference type="Pfam" id="PF03807"/>
    </source>
</evidence>
<dbReference type="InterPro" id="IPR051267">
    <property type="entry name" value="STEAP_metalloreductase"/>
</dbReference>
<dbReference type="SUPFAM" id="SSF51735">
    <property type="entry name" value="NAD(P)-binding Rossmann-fold domains"/>
    <property type="match status" value="1"/>
</dbReference>
<dbReference type="InterPro" id="IPR028939">
    <property type="entry name" value="P5C_Rdtase_cat_N"/>
</dbReference>
<proteinExistence type="predicted"/>
<comment type="caution">
    <text evidence="3">The sequence shown here is derived from an EMBL/GenBank/DDBJ whole genome shotgun (WGS) entry which is preliminary data.</text>
</comment>
<dbReference type="AlphaFoldDB" id="A0A850QAF0"/>
<protein>
    <submittedName>
        <fullName evidence="3">NAD(P)-binding domain-containing protein</fullName>
    </submittedName>
</protein>
<dbReference type="GO" id="GO:0016491">
    <property type="term" value="F:oxidoreductase activity"/>
    <property type="evidence" value="ECO:0007669"/>
    <property type="project" value="UniProtKB-KW"/>
</dbReference>
<evidence type="ECO:0000313" key="4">
    <source>
        <dbReference type="Proteomes" id="UP000592216"/>
    </source>
</evidence>
<dbReference type="Gene3D" id="3.40.50.720">
    <property type="entry name" value="NAD(P)-binding Rossmann-like Domain"/>
    <property type="match status" value="1"/>
</dbReference>
<evidence type="ECO:0000256" key="1">
    <source>
        <dbReference type="ARBA" id="ARBA00023002"/>
    </source>
</evidence>
<keyword evidence="1" id="KW-0560">Oxidoreductase</keyword>
<dbReference type="RefSeq" id="WP_177158820.1">
    <property type="nucleotide sequence ID" value="NZ_JABCJE010000013.1"/>
</dbReference>
<name>A0A850QAF0_9RHOB</name>
<reference evidence="3 4" key="1">
    <citation type="submission" date="2020-04" db="EMBL/GenBank/DDBJ databases">
        <title>Donghicola sp., a member of the Rhodobacteraceae family isolated from mangrove forest in Thailand.</title>
        <authorList>
            <person name="Charoenyingcharoen P."/>
            <person name="Yukphan P."/>
        </authorList>
    </citation>
    <scope>NUCLEOTIDE SEQUENCE [LARGE SCALE GENOMIC DNA]</scope>
    <source>
        <strain evidence="3 4">B5-SW-15</strain>
    </source>
</reference>
<dbReference type="InterPro" id="IPR036291">
    <property type="entry name" value="NAD(P)-bd_dom_sf"/>
</dbReference>
<feature type="domain" description="Pyrroline-5-carboxylate reductase catalytic N-terminal" evidence="2">
    <location>
        <begin position="2"/>
        <end position="89"/>
    </location>
</feature>
<dbReference type="Proteomes" id="UP000592216">
    <property type="component" value="Unassembled WGS sequence"/>
</dbReference>
<sequence>MKIAILGSGRMGAALGQSWSAAGHHVTFTYARSDAKLQRLAQATGGAWASIPEAISDADAVLLSVHWSRIPDVLKQAGELAGKIVLNCCVPLDEDDANLLYGPSTCGAEELARLLPHARWVSCFNTIPSETFAPVRARTLTPQPQVLMYGNDAGAKQVAQTLIRDAGFDPLEAGGLTTGRYVEPFAMVTAVLAYGQPGGPALTYRFEKL</sequence>
<gene>
    <name evidence="3" type="ORF">HJ536_18090</name>
</gene>
<accession>A0A850QAF0</accession>
<dbReference type="EMBL" id="JABCJE010000013">
    <property type="protein sequence ID" value="NVO25272.1"/>
    <property type="molecule type" value="Genomic_DNA"/>
</dbReference>